<dbReference type="FunFam" id="3.10.20.740:FF:000001">
    <property type="entry name" value="NADH-quinone oxidoreductase subunit G"/>
    <property type="match status" value="1"/>
</dbReference>
<evidence type="ECO:0000256" key="2">
    <source>
        <dbReference type="ARBA" id="ARBA00005404"/>
    </source>
</evidence>
<evidence type="ECO:0000256" key="6">
    <source>
        <dbReference type="ARBA" id="ARBA00023004"/>
    </source>
</evidence>
<dbReference type="InterPro" id="IPR019574">
    <property type="entry name" value="NADH_UbQ_OxRdtase_Gsu_4Fe4S-bd"/>
</dbReference>
<dbReference type="SUPFAM" id="SSF54292">
    <property type="entry name" value="2Fe-2S ferredoxin-like"/>
    <property type="match status" value="1"/>
</dbReference>
<keyword evidence="4" id="KW-0479">Metal-binding</keyword>
<dbReference type="CDD" id="cd00207">
    <property type="entry name" value="fer2"/>
    <property type="match status" value="1"/>
</dbReference>
<proteinExistence type="inferred from homology"/>
<dbReference type="Pfam" id="PF10588">
    <property type="entry name" value="NADH-G_4Fe-4S_3"/>
    <property type="match status" value="1"/>
</dbReference>
<dbReference type="Gene3D" id="3.10.20.740">
    <property type="match status" value="1"/>
</dbReference>
<dbReference type="PROSITE" id="PS00643">
    <property type="entry name" value="COMPLEX1_75K_3"/>
    <property type="match status" value="1"/>
</dbReference>
<dbReference type="FunFam" id="3.30.70.20:FF:000002">
    <property type="entry name" value="NADH-ubiquinone oxidoreductase 75 kDa subunit"/>
    <property type="match status" value="1"/>
</dbReference>
<evidence type="ECO:0000259" key="11">
    <source>
        <dbReference type="PROSITE" id="PS51839"/>
    </source>
</evidence>
<gene>
    <name evidence="12" type="primary">nad11</name>
</gene>
<dbReference type="Pfam" id="PF13510">
    <property type="entry name" value="Fer2_4"/>
    <property type="match status" value="1"/>
</dbReference>
<dbReference type="Pfam" id="PF22151">
    <property type="entry name" value="Fer4_NDSU1"/>
    <property type="match status" value="1"/>
</dbReference>
<protein>
    <submittedName>
        <fullName evidence="12">NADH dehydrogenase subunit 11</fullName>
    </submittedName>
</protein>
<evidence type="ECO:0000256" key="7">
    <source>
        <dbReference type="ARBA" id="ARBA00023014"/>
    </source>
</evidence>
<comment type="cofactor">
    <cofactor evidence="9">
        <name>[2Fe-2S] cluster</name>
        <dbReference type="ChEBI" id="CHEBI:190135"/>
    </cofactor>
</comment>
<evidence type="ECO:0000256" key="3">
    <source>
        <dbReference type="ARBA" id="ARBA00022485"/>
    </source>
</evidence>
<evidence type="ECO:0000256" key="8">
    <source>
        <dbReference type="ARBA" id="ARBA00023027"/>
    </source>
</evidence>
<reference evidence="12" key="1">
    <citation type="journal article" date="2017" name="Genome Biol. Evol.">
        <title>Mitochondrial Genome Evolution and a Novel RNA Editing System in Deep-Branching Heteroloboseids.</title>
        <authorList>
            <person name="Yang J."/>
            <person name="Harding T."/>
            <person name="Kamikawa R."/>
            <person name="Simpson A.G.B."/>
            <person name="Roger A.J."/>
        </authorList>
    </citation>
    <scope>NUCLEOTIDE SEQUENCE</scope>
</reference>
<dbReference type="InterPro" id="IPR006963">
    <property type="entry name" value="Mopterin_OxRdtase_4Fe-4S_dom"/>
</dbReference>
<dbReference type="PROSITE" id="PS00641">
    <property type="entry name" value="COMPLEX1_75K_1"/>
    <property type="match status" value="1"/>
</dbReference>
<evidence type="ECO:0000256" key="4">
    <source>
        <dbReference type="ARBA" id="ARBA00022723"/>
    </source>
</evidence>
<accession>A0A1X8VEZ5</accession>
<dbReference type="SUPFAM" id="SSF53706">
    <property type="entry name" value="Formate dehydrogenase/DMSO reductase, domains 1-3"/>
    <property type="match status" value="1"/>
</dbReference>
<dbReference type="Pfam" id="PF22117">
    <property type="entry name" value="Fer4_Nqo3"/>
    <property type="match status" value="1"/>
</dbReference>
<dbReference type="GO" id="GO:0042773">
    <property type="term" value="P:ATP synthesis coupled electron transport"/>
    <property type="evidence" value="ECO:0007669"/>
    <property type="project" value="InterPro"/>
</dbReference>
<comment type="cofactor">
    <cofactor evidence="1">
        <name>[4Fe-4S] cluster</name>
        <dbReference type="ChEBI" id="CHEBI:49883"/>
    </cofactor>
</comment>
<keyword evidence="3" id="KW-0004">4Fe-4S</keyword>
<keyword evidence="8" id="KW-0520">NAD</keyword>
<dbReference type="GO" id="GO:0008137">
    <property type="term" value="F:NADH dehydrogenase (ubiquinone) activity"/>
    <property type="evidence" value="ECO:0007669"/>
    <property type="project" value="InterPro"/>
</dbReference>
<evidence type="ECO:0000256" key="1">
    <source>
        <dbReference type="ARBA" id="ARBA00001966"/>
    </source>
</evidence>
<sequence>MTQSNTLKGIVFINGKPIYTYNKALTILELGSFYGINIPRFCYHARLSIAGNCRMCLVEIYKSFKPVIACSTPISDGMEVYTDTALIKHSREHVLEFLLINHPLDCPICDQGGECDLQDQAIIYGSDRGRFRETKRSVQDKYMGPFIKTIMTRCIHCTRCIRFTSEIAGEPILGTHGRGKNTEIGMYIERAVTSIFSGNLIDICPVGALTSKPFAFSARSWELRPVDSIDILDTLGNFIRIDTRGSEIVRISPRYNRNLDEEWISDKIRFCYDGLKTQRLTVPLLRKSTISGQRSYISISWQQSFQLISQLILQTLISSSSLKGFKFALGDLIDVETTLLLKDITHSLGVEAIPLSPAAKISNNDLRGNYLFNTKVKYMDTINLYFIVATNVVWEAPILSLKISRNVSTIKRDFMKLIGYIGPNLGSNNFFAYKHMGLCNSILIAILEGRHYFSTYITLIKNNVFFSNSLFCDNFPILVHFINKITNCKMPVNIIQKNINSIAAKEFNVEASHMFFNKFIKKHRVDILYVVGNTNTSVHHLAHTYLIYQGHHGDENATNAFLLLPSSTFTEKSSLYLTNEGVCNHTRQATLSPGVAKSDFDILLALSLYCNFNTTFKKPNELLLYLTSRGLFNISFSHFSNNITAILTKQAKATMPLNQINRFASVKPSIYNFYSTDIISRKSRILQLALNRKREHNFYDLRY</sequence>
<organism evidence="12">
    <name type="scientific">Eukaryota sp. BB2</name>
    <dbReference type="NCBI Taxonomy" id="1949062"/>
    <lineage>
        <taxon>Eukaryota</taxon>
    </lineage>
</organism>
<keyword evidence="6" id="KW-0408">Iron</keyword>
<dbReference type="PANTHER" id="PTHR43105">
    <property type="entry name" value="RESPIRATORY NITRATE REDUCTASE"/>
    <property type="match status" value="1"/>
</dbReference>
<dbReference type="GeneID" id="32888051"/>
<dbReference type="InterPro" id="IPR010228">
    <property type="entry name" value="NADH_UbQ_OxRdtase_Gsu"/>
</dbReference>
<dbReference type="EMBL" id="KY379823">
    <property type="protein sequence ID" value="AQL10474.1"/>
    <property type="molecule type" value="Genomic_DNA"/>
</dbReference>
<dbReference type="InterPro" id="IPR000283">
    <property type="entry name" value="NADH_UbQ_OxRdtase_75kDa_su_CS"/>
</dbReference>
<dbReference type="PROSITE" id="PS00642">
    <property type="entry name" value="COMPLEX1_75K_2"/>
    <property type="match status" value="1"/>
</dbReference>
<evidence type="ECO:0000313" key="12">
    <source>
        <dbReference type="EMBL" id="AQL10474.1"/>
    </source>
</evidence>
<dbReference type="Gene3D" id="3.30.70.20">
    <property type="match status" value="1"/>
</dbReference>
<dbReference type="GO" id="GO:0051539">
    <property type="term" value="F:4 iron, 4 sulfur cluster binding"/>
    <property type="evidence" value="ECO:0007669"/>
    <property type="project" value="UniProtKB-KW"/>
</dbReference>
<evidence type="ECO:0000256" key="9">
    <source>
        <dbReference type="ARBA" id="ARBA00034078"/>
    </source>
</evidence>
<dbReference type="PROSITE" id="PS51839">
    <property type="entry name" value="4FE4S_HC3"/>
    <property type="match status" value="1"/>
</dbReference>
<evidence type="ECO:0000259" key="10">
    <source>
        <dbReference type="PROSITE" id="PS51669"/>
    </source>
</evidence>
<dbReference type="AlphaFoldDB" id="A0A1X8VEZ5"/>
<dbReference type="SUPFAM" id="SSF54862">
    <property type="entry name" value="4Fe-4S ferredoxins"/>
    <property type="match status" value="1"/>
</dbReference>
<evidence type="ECO:0000256" key="5">
    <source>
        <dbReference type="ARBA" id="ARBA00022967"/>
    </source>
</evidence>
<dbReference type="GO" id="GO:0016020">
    <property type="term" value="C:membrane"/>
    <property type="evidence" value="ECO:0007669"/>
    <property type="project" value="InterPro"/>
</dbReference>
<name>A0A1X8VEZ5_9EUKA</name>
<dbReference type="InterPro" id="IPR050123">
    <property type="entry name" value="Prok_molybdopt-oxidoreductase"/>
</dbReference>
<dbReference type="InterPro" id="IPR001041">
    <property type="entry name" value="2Fe-2S_ferredoxin-type"/>
</dbReference>
<geneLocation type="mitochondrion" evidence="12"/>
<keyword evidence="12" id="KW-0496">Mitochondrion</keyword>
<dbReference type="InterPro" id="IPR006656">
    <property type="entry name" value="Mopterin_OxRdtase"/>
</dbReference>
<dbReference type="InterPro" id="IPR036010">
    <property type="entry name" value="2Fe-2S_ferredoxin-like_sf"/>
</dbReference>
<dbReference type="InterPro" id="IPR054351">
    <property type="entry name" value="NADH_UbQ_OxRdtase_ferredoxin"/>
</dbReference>
<dbReference type="RefSeq" id="YP_009370748.1">
    <property type="nucleotide sequence ID" value="NC_034794.1"/>
</dbReference>
<dbReference type="SMART" id="SM00929">
    <property type="entry name" value="NADH-G_4Fe-4S_3"/>
    <property type="match status" value="1"/>
</dbReference>
<feature type="domain" description="4Fe-4S His(Cys)3-ligated-type" evidence="11">
    <location>
        <begin position="86"/>
        <end position="125"/>
    </location>
</feature>
<dbReference type="Gene3D" id="3.40.50.740">
    <property type="match status" value="1"/>
</dbReference>
<keyword evidence="5" id="KW-1278">Translocase</keyword>
<dbReference type="PANTHER" id="PTHR43105:SF13">
    <property type="entry name" value="NADH-UBIQUINONE OXIDOREDUCTASE 75 KDA SUBUNIT, MITOCHONDRIAL"/>
    <property type="match status" value="1"/>
</dbReference>
<dbReference type="GO" id="GO:0016651">
    <property type="term" value="F:oxidoreductase activity, acting on NAD(P)H"/>
    <property type="evidence" value="ECO:0007669"/>
    <property type="project" value="InterPro"/>
</dbReference>
<feature type="domain" description="4Fe-4S Mo/W bis-MGD-type" evidence="10">
    <location>
        <begin position="223"/>
        <end position="279"/>
    </location>
</feature>
<keyword evidence="7" id="KW-0411">Iron-sulfur</keyword>
<dbReference type="GO" id="GO:0046872">
    <property type="term" value="F:metal ion binding"/>
    <property type="evidence" value="ECO:0007669"/>
    <property type="project" value="UniProtKB-KW"/>
</dbReference>
<dbReference type="Pfam" id="PF00384">
    <property type="entry name" value="Molybdopterin"/>
    <property type="match status" value="1"/>
</dbReference>
<dbReference type="NCBIfam" id="TIGR01973">
    <property type="entry name" value="NuoG"/>
    <property type="match status" value="1"/>
</dbReference>
<comment type="similarity">
    <text evidence="2">Belongs to the complex I 75 kDa subunit family.</text>
</comment>
<dbReference type="PROSITE" id="PS51669">
    <property type="entry name" value="4FE4S_MOW_BIS_MGD"/>
    <property type="match status" value="1"/>
</dbReference>